<feature type="compositionally biased region" description="Polar residues" evidence="1">
    <location>
        <begin position="162"/>
        <end position="171"/>
    </location>
</feature>
<dbReference type="EMBL" id="ML170161">
    <property type="protein sequence ID" value="TDL26336.1"/>
    <property type="molecule type" value="Genomic_DNA"/>
</dbReference>
<feature type="compositionally biased region" description="Polar residues" evidence="1">
    <location>
        <begin position="307"/>
        <end position="321"/>
    </location>
</feature>
<evidence type="ECO:0000313" key="3">
    <source>
        <dbReference type="EMBL" id="TDL26336.1"/>
    </source>
</evidence>
<name>A0A4Y7QG62_9AGAM</name>
<evidence type="ECO:0000256" key="1">
    <source>
        <dbReference type="SAM" id="MobiDB-lite"/>
    </source>
</evidence>
<feature type="transmembrane region" description="Helical" evidence="2">
    <location>
        <begin position="12"/>
        <end position="34"/>
    </location>
</feature>
<evidence type="ECO:0000313" key="4">
    <source>
        <dbReference type="Proteomes" id="UP000294933"/>
    </source>
</evidence>
<reference evidence="3 4" key="1">
    <citation type="submission" date="2018-06" db="EMBL/GenBank/DDBJ databases">
        <title>A transcriptomic atlas of mushroom development highlights an independent origin of complex multicellularity.</title>
        <authorList>
            <consortium name="DOE Joint Genome Institute"/>
            <person name="Krizsan K."/>
            <person name="Almasi E."/>
            <person name="Merenyi Z."/>
            <person name="Sahu N."/>
            <person name="Viragh M."/>
            <person name="Koszo T."/>
            <person name="Mondo S."/>
            <person name="Kiss B."/>
            <person name="Balint B."/>
            <person name="Kues U."/>
            <person name="Barry K."/>
            <person name="Hegedus J.C."/>
            <person name="Henrissat B."/>
            <person name="Johnson J."/>
            <person name="Lipzen A."/>
            <person name="Ohm R."/>
            <person name="Nagy I."/>
            <person name="Pangilinan J."/>
            <person name="Yan J."/>
            <person name="Xiong Y."/>
            <person name="Grigoriev I.V."/>
            <person name="Hibbett D.S."/>
            <person name="Nagy L.G."/>
        </authorList>
    </citation>
    <scope>NUCLEOTIDE SEQUENCE [LARGE SCALE GENOMIC DNA]</scope>
    <source>
        <strain evidence="3 4">SZMC22713</strain>
    </source>
</reference>
<dbReference type="VEuPathDB" id="FungiDB:BD410DRAFT_516742"/>
<feature type="region of interest" description="Disordered" evidence="1">
    <location>
        <begin position="383"/>
        <end position="436"/>
    </location>
</feature>
<dbReference type="Proteomes" id="UP000294933">
    <property type="component" value="Unassembled WGS sequence"/>
</dbReference>
<proteinExistence type="predicted"/>
<keyword evidence="2" id="KW-0812">Transmembrane</keyword>
<keyword evidence="4" id="KW-1185">Reference proteome</keyword>
<protein>
    <submittedName>
        <fullName evidence="3">Uncharacterized protein</fullName>
    </submittedName>
</protein>
<feature type="region of interest" description="Disordered" evidence="1">
    <location>
        <begin position="42"/>
        <end position="130"/>
    </location>
</feature>
<dbReference type="OrthoDB" id="3069322at2759"/>
<accession>A0A4Y7QG62</accession>
<sequence>MDFDPKGVAVSLVGFSMAMVGLIASIIAPAFNYIPSMRPQMPPMVTRPPPPRQIASQRHSLVHSSTSGGSAGASASDTASSSSSAVNDVPQQDQLTFHAGEEKSTTPSERDTFHSSSAPPIAYTGSRIKPYPLELQRRSLDSEHDRAIFSERKGPLPDFARSPQSSHSSHVTILAPSTRKPVRSVSSPASSVQRRSSPTPRSNLSYPPIEPETFETSNAEAEASGSALLRSKSTPGEQSRGKIKDKPLKDKRKKRTPCAIIHRQSPPNTPVLRTQPYEAPYYFPVPGSEEARDYVQRTRFEFRRSATMYSTPSPSQHSTELPSPPSSAVSASPKQQNAKTLPVTQQERLASHVAFESDMGADELGFHPKTQMKEAKKSFLRFRRTSTGVVSDDERKRRPTHTRSTSLVSGHSTEDDSLVVSKQPRRRSLLERIRKR</sequence>
<gene>
    <name evidence="3" type="ORF">BD410DRAFT_516742</name>
</gene>
<organism evidence="3 4">
    <name type="scientific">Rickenella mellea</name>
    <dbReference type="NCBI Taxonomy" id="50990"/>
    <lineage>
        <taxon>Eukaryota</taxon>
        <taxon>Fungi</taxon>
        <taxon>Dikarya</taxon>
        <taxon>Basidiomycota</taxon>
        <taxon>Agaricomycotina</taxon>
        <taxon>Agaricomycetes</taxon>
        <taxon>Hymenochaetales</taxon>
        <taxon>Rickenellaceae</taxon>
        <taxon>Rickenella</taxon>
    </lineage>
</organism>
<keyword evidence="2" id="KW-1133">Transmembrane helix</keyword>
<dbReference type="AlphaFoldDB" id="A0A4Y7QG62"/>
<feature type="region of interest" description="Disordered" evidence="1">
    <location>
        <begin position="153"/>
        <end position="274"/>
    </location>
</feature>
<feature type="region of interest" description="Disordered" evidence="1">
    <location>
        <begin position="307"/>
        <end position="344"/>
    </location>
</feature>
<evidence type="ECO:0000256" key="2">
    <source>
        <dbReference type="SAM" id="Phobius"/>
    </source>
</evidence>
<feature type="compositionally biased region" description="Polar residues" evidence="1">
    <location>
        <begin position="54"/>
        <end position="63"/>
    </location>
</feature>
<keyword evidence="2" id="KW-0472">Membrane</keyword>
<feature type="compositionally biased region" description="Low complexity" evidence="1">
    <location>
        <begin position="183"/>
        <end position="198"/>
    </location>
</feature>
<feature type="compositionally biased region" description="Polar residues" evidence="1">
    <location>
        <begin position="334"/>
        <end position="344"/>
    </location>
</feature>
<feature type="compositionally biased region" description="Polar residues" evidence="1">
    <location>
        <begin position="402"/>
        <end position="411"/>
    </location>
</feature>
<feature type="compositionally biased region" description="Pro residues" evidence="1">
    <location>
        <begin position="42"/>
        <end position="52"/>
    </location>
</feature>
<feature type="compositionally biased region" description="Basic and acidic residues" evidence="1">
    <location>
        <begin position="99"/>
        <end position="113"/>
    </location>
</feature>
<feature type="compositionally biased region" description="Basic and acidic residues" evidence="1">
    <location>
        <begin position="239"/>
        <end position="248"/>
    </location>
</feature>
<feature type="compositionally biased region" description="Low complexity" evidence="1">
    <location>
        <begin position="64"/>
        <end position="85"/>
    </location>
</feature>